<dbReference type="RefSeq" id="WP_302724469.1">
    <property type="nucleotide sequence ID" value="NZ_JAULRU010000797.1"/>
</dbReference>
<dbReference type="PANTHER" id="PTHR43640">
    <property type="entry name" value="OS07G0260300 PROTEIN"/>
    <property type="match status" value="1"/>
</dbReference>
<dbReference type="SUPFAM" id="SSF52833">
    <property type="entry name" value="Thioredoxin-like"/>
    <property type="match status" value="1"/>
</dbReference>
<name>A0ABU4RUJ7_9GAMM</name>
<gene>
    <name evidence="2" type="ORF">SCD92_00780</name>
</gene>
<dbReference type="PROSITE" id="PS51352">
    <property type="entry name" value="THIOREDOXIN_2"/>
    <property type="match status" value="1"/>
</dbReference>
<dbReference type="InterPro" id="IPR036249">
    <property type="entry name" value="Thioredoxin-like_sf"/>
</dbReference>
<sequence>MARTPSNMLPLGTVLPEVSLPDGAGDLYNIHDSVKSNGLLVMFICNHCPFVLHIADFLGPLARELSGLGIGTVAISSNDAVHYPDDAPNKMVAFAAHHNFNFPYLYDESQQVAKAFDAACTPDFYLFDNGLELAYRGQMDDARPGADAPVNGRDLLTAARALAAGEMVSSNQKPSLGCNIKWKD</sequence>
<dbReference type="EMBL" id="JAXAFO010000001">
    <property type="protein sequence ID" value="MDX6847871.1"/>
    <property type="molecule type" value="Genomic_DNA"/>
</dbReference>
<dbReference type="Proteomes" id="UP001273505">
    <property type="component" value="Unassembled WGS sequence"/>
</dbReference>
<dbReference type="CDD" id="cd02969">
    <property type="entry name" value="PRX_like1"/>
    <property type="match status" value="1"/>
</dbReference>
<keyword evidence="3" id="KW-1185">Reference proteome</keyword>
<comment type="caution">
    <text evidence="2">The sequence shown here is derived from an EMBL/GenBank/DDBJ whole genome shotgun (WGS) entry which is preliminary data.</text>
</comment>
<accession>A0ABU4RUJ7</accession>
<reference evidence="2 3" key="1">
    <citation type="submission" date="2023-11" db="EMBL/GenBank/DDBJ databases">
        <title>Gilvimarinus fulvus sp. nov., isolated from the surface of Kelp.</title>
        <authorList>
            <person name="Sun Y.Y."/>
            <person name="Gong Y."/>
            <person name="Du Z.J."/>
        </authorList>
    </citation>
    <scope>NUCLEOTIDE SEQUENCE [LARGE SCALE GENOMIC DNA]</scope>
    <source>
        <strain evidence="2 3">SDUM040013</strain>
    </source>
</reference>
<dbReference type="Gene3D" id="3.40.30.10">
    <property type="entry name" value="Glutaredoxin"/>
    <property type="match status" value="1"/>
</dbReference>
<dbReference type="InterPro" id="IPR013766">
    <property type="entry name" value="Thioredoxin_domain"/>
</dbReference>
<dbReference type="InterPro" id="IPR000866">
    <property type="entry name" value="AhpC/TSA"/>
</dbReference>
<evidence type="ECO:0000313" key="3">
    <source>
        <dbReference type="Proteomes" id="UP001273505"/>
    </source>
</evidence>
<protein>
    <submittedName>
        <fullName evidence="2">Thioredoxin family protein</fullName>
    </submittedName>
</protein>
<dbReference type="PANTHER" id="PTHR43640:SF1">
    <property type="entry name" value="THIOREDOXIN-DEPENDENT PEROXIREDOXIN"/>
    <property type="match status" value="1"/>
</dbReference>
<evidence type="ECO:0000259" key="1">
    <source>
        <dbReference type="PROSITE" id="PS51352"/>
    </source>
</evidence>
<proteinExistence type="predicted"/>
<evidence type="ECO:0000313" key="2">
    <source>
        <dbReference type="EMBL" id="MDX6847871.1"/>
    </source>
</evidence>
<dbReference type="InterPro" id="IPR047262">
    <property type="entry name" value="PRX-like1"/>
</dbReference>
<dbReference type="Pfam" id="PF00578">
    <property type="entry name" value="AhpC-TSA"/>
    <property type="match status" value="1"/>
</dbReference>
<organism evidence="2 3">
    <name type="scientific">Gilvimarinus gilvus</name>
    <dbReference type="NCBI Taxonomy" id="3058038"/>
    <lineage>
        <taxon>Bacteria</taxon>
        <taxon>Pseudomonadati</taxon>
        <taxon>Pseudomonadota</taxon>
        <taxon>Gammaproteobacteria</taxon>
        <taxon>Cellvibrionales</taxon>
        <taxon>Cellvibrionaceae</taxon>
        <taxon>Gilvimarinus</taxon>
    </lineage>
</organism>
<feature type="domain" description="Thioredoxin" evidence="1">
    <location>
        <begin position="9"/>
        <end position="164"/>
    </location>
</feature>